<dbReference type="Proteomes" id="UP000885936">
    <property type="component" value="Unassembled WGS sequence"/>
</dbReference>
<evidence type="ECO:0000256" key="4">
    <source>
        <dbReference type="ARBA" id="ARBA00022519"/>
    </source>
</evidence>
<dbReference type="InterPro" id="IPR044527">
    <property type="entry name" value="NrtA/CpmA_ABC-bd_dom"/>
</dbReference>
<protein>
    <submittedName>
        <fullName evidence="6 7">ABC transporter substrate-binding protein</fullName>
    </submittedName>
</protein>
<dbReference type="Gene3D" id="3.40.190.10">
    <property type="entry name" value="Periplasmic binding protein-like II"/>
    <property type="match status" value="2"/>
</dbReference>
<dbReference type="Pfam" id="PF13379">
    <property type="entry name" value="NMT1_2"/>
    <property type="match status" value="1"/>
</dbReference>
<name>A0A1F2P546_9EURY</name>
<evidence type="ECO:0000313" key="8">
    <source>
        <dbReference type="Proteomes" id="UP000185779"/>
    </source>
</evidence>
<organism evidence="7 8">
    <name type="scientific">Candidatus Syntropharchaeum butanivorans</name>
    <dbReference type="NCBI Taxonomy" id="1839936"/>
    <lineage>
        <taxon>Archaea</taxon>
        <taxon>Methanobacteriati</taxon>
        <taxon>Methanobacteriota</taxon>
        <taxon>Stenosarchaea group</taxon>
        <taxon>Methanomicrobia</taxon>
        <taxon>Methanosarcinales</taxon>
        <taxon>ANME-2 cluster</taxon>
        <taxon>Candidatus Syntropharchaeum</taxon>
    </lineage>
</organism>
<comment type="caution">
    <text evidence="7">The sequence shown here is derived from an EMBL/GenBank/DDBJ whole genome shotgun (WGS) entry which is preliminary data.</text>
</comment>
<dbReference type="PANTHER" id="PTHR30024:SF42">
    <property type="entry name" value="ALIPHATIC SULFONATES-BINDING PROTEIN-RELATED"/>
    <property type="match status" value="1"/>
</dbReference>
<reference evidence="6" key="2">
    <citation type="journal article" date="2020" name="mSystems">
        <title>Genome- and Community-Level Interaction Insights into Carbon Utilization and Element Cycling Functions of Hydrothermarchaeota in Hydrothermal Sediment.</title>
        <authorList>
            <person name="Zhou Z."/>
            <person name="Liu Y."/>
            <person name="Xu W."/>
            <person name="Pan J."/>
            <person name="Luo Z.H."/>
            <person name="Li M."/>
        </authorList>
    </citation>
    <scope>NUCLEOTIDE SEQUENCE [LARGE SCALE GENOMIC DNA]</scope>
    <source>
        <strain evidence="6">HyVt-386</strain>
    </source>
</reference>
<proteinExistence type="predicted"/>
<dbReference type="EMBL" id="DRIE01000136">
    <property type="protein sequence ID" value="HEC57874.1"/>
    <property type="molecule type" value="Genomic_DNA"/>
</dbReference>
<dbReference type="Proteomes" id="UP000185779">
    <property type="component" value="Unassembled WGS sequence"/>
</dbReference>
<dbReference type="SUPFAM" id="SSF53850">
    <property type="entry name" value="Periplasmic binding protein-like II"/>
    <property type="match status" value="1"/>
</dbReference>
<dbReference type="PANTHER" id="PTHR30024">
    <property type="entry name" value="ALIPHATIC SULFONATES-BINDING PROTEIN-RELATED"/>
    <property type="match status" value="1"/>
</dbReference>
<evidence type="ECO:0000313" key="6">
    <source>
        <dbReference type="EMBL" id="HEC57874.1"/>
    </source>
</evidence>
<dbReference type="GO" id="GO:0012505">
    <property type="term" value="C:endomembrane system"/>
    <property type="evidence" value="ECO:0007669"/>
    <property type="project" value="UniProtKB-SubCell"/>
</dbReference>
<evidence type="ECO:0000256" key="3">
    <source>
        <dbReference type="ARBA" id="ARBA00022475"/>
    </source>
</evidence>
<comment type="subcellular location">
    <subcellularLocation>
        <location evidence="1">Endomembrane system</location>
    </subcellularLocation>
</comment>
<reference evidence="7 8" key="1">
    <citation type="submission" date="2016-05" db="EMBL/GenBank/DDBJ databases">
        <title>Microbial consortia oxidize butane by reversing methanogenesis.</title>
        <authorList>
            <person name="Laso-Perez R."/>
            <person name="Richter M."/>
            <person name="Wegener G."/>
            <person name="Musat F."/>
        </authorList>
    </citation>
    <scope>NUCLEOTIDE SEQUENCE [LARGE SCALE GENOMIC DNA]</scope>
    <source>
        <strain evidence="7">BOX1</strain>
    </source>
</reference>
<accession>A0A1F2P546</accession>
<dbReference type="CDD" id="cd13553">
    <property type="entry name" value="PBP2_NrtA_CpmA_like"/>
    <property type="match status" value="1"/>
</dbReference>
<gene>
    <name evidence="6" type="ORF">ENI32_08430</name>
    <name evidence="7" type="ORF">SBU_000840</name>
</gene>
<sequence length="345" mass="38012">MYKKLLLCIVLVLVALILSSTGCVEERETTTLRIGFQPSAHHAAGMIALEKGWFRDAEINATVAGIYWGGGSPEMEAMRAGEMNVAYVGISPVINAIGHGLDAKVVAAAQKEAQVLVVAATNGTPDWVYTKPSDLEGKTIGTLTAGSIQDVVLDSWMNRMEAEGRLDKSKVTIKYMGVGDMMTGLATKKLDAIYLSEELTEIPVLAGYGAYTNLTSRVTRPNHPCCVLLVSDDLIENHPDIVKKLVEIHINATEYAMSHPEETAEIVSDFLDWEEHGYPKEAILRGLKGEGPIPIGYDTNPHNITETTMELVQVHYERGYIDRPLSESDIFDYSFYDEIMRERGM</sequence>
<keyword evidence="8" id="KW-1185">Reference proteome</keyword>
<keyword evidence="5" id="KW-0472">Membrane</keyword>
<dbReference type="EMBL" id="LYOR01000003">
    <property type="protein sequence ID" value="OFV66298.1"/>
    <property type="molecule type" value="Genomic_DNA"/>
</dbReference>
<keyword evidence="3" id="KW-1003">Cell membrane</keyword>
<keyword evidence="2" id="KW-0813">Transport</keyword>
<evidence type="ECO:0000313" key="7">
    <source>
        <dbReference type="EMBL" id="OFV66298.1"/>
    </source>
</evidence>
<keyword evidence="4" id="KW-0997">Cell inner membrane</keyword>
<evidence type="ECO:0000256" key="1">
    <source>
        <dbReference type="ARBA" id="ARBA00004308"/>
    </source>
</evidence>
<dbReference type="STRING" id="1839936.SBU_000840"/>
<evidence type="ECO:0000256" key="2">
    <source>
        <dbReference type="ARBA" id="ARBA00022448"/>
    </source>
</evidence>
<dbReference type="PROSITE" id="PS51257">
    <property type="entry name" value="PROKAR_LIPOPROTEIN"/>
    <property type="match status" value="1"/>
</dbReference>
<evidence type="ECO:0000256" key="5">
    <source>
        <dbReference type="ARBA" id="ARBA00023136"/>
    </source>
</evidence>
<dbReference type="AlphaFoldDB" id="A0A1F2P546"/>